<dbReference type="GO" id="GO:0004160">
    <property type="term" value="F:dihydroxy-acid dehydratase activity"/>
    <property type="evidence" value="ECO:0007669"/>
    <property type="project" value="UniProtKB-UniRule"/>
</dbReference>
<dbReference type="PANTHER" id="PTHR43661">
    <property type="entry name" value="D-XYLONATE DEHYDRATASE"/>
    <property type="match status" value="1"/>
</dbReference>
<evidence type="ECO:0000259" key="17">
    <source>
        <dbReference type="Pfam" id="PF24877"/>
    </source>
</evidence>
<dbReference type="AlphaFoldDB" id="A0A1G6K4R9"/>
<keyword evidence="19" id="KW-1185">Reference proteome</keyword>
<evidence type="ECO:0000256" key="10">
    <source>
        <dbReference type="ARBA" id="ARBA00023304"/>
    </source>
</evidence>
<evidence type="ECO:0000256" key="12">
    <source>
        <dbReference type="ARBA" id="ARBA00029436"/>
    </source>
</evidence>
<evidence type="ECO:0000256" key="11">
    <source>
        <dbReference type="ARBA" id="ARBA00029304"/>
    </source>
</evidence>
<dbReference type="UniPathway" id="UPA00049">
    <property type="reaction ID" value="UER00061"/>
</dbReference>
<comment type="similarity">
    <text evidence="2 15">Belongs to the IlvD/Edd family.</text>
</comment>
<protein>
    <recommendedName>
        <fullName evidence="14 15">Dihydroxy-acid dehydratase</fullName>
        <shortName evidence="15">DAD</shortName>
        <ecNumber evidence="14 15">4.2.1.9</ecNumber>
    </recommendedName>
</protein>
<keyword evidence="6 15" id="KW-0460">Magnesium</keyword>
<reference evidence="19" key="1">
    <citation type="submission" date="2016-10" db="EMBL/GenBank/DDBJ databases">
        <authorList>
            <person name="Varghese N."/>
            <person name="Submissions S."/>
        </authorList>
    </citation>
    <scope>NUCLEOTIDE SEQUENCE [LARGE SCALE GENOMIC DNA]</scope>
    <source>
        <strain evidence="19">DSM 11005</strain>
    </source>
</reference>
<comment type="pathway">
    <text evidence="12 15">Amino-acid biosynthesis; L-valine biosynthesis; L-valine from pyruvate: step 3/4.</text>
</comment>
<comment type="function">
    <text evidence="15">Functions in the biosynthesis of branched-chain amino acids. Catalyzes the dehydration of (2R,3R)-2,3-dihydroxy-3-methylpentanoate (2,3-dihydroxy-3-methylvalerate) into 2-oxo-3-methylpentanoate (2-oxo-3-methylvalerate) and of (2R)-2,3-dihydroxy-3-methylbutanoate (2,3-dihydroxyisovalerate) into 2-oxo-3-methylbutanoate (2-oxoisovalerate), the penultimate precursor to L-isoleucine and L-valine, respectively.</text>
</comment>
<dbReference type="NCBIfam" id="TIGR00110">
    <property type="entry name" value="ilvD"/>
    <property type="match status" value="1"/>
</dbReference>
<feature type="binding site" evidence="15">
    <location>
        <position position="78"/>
    </location>
    <ligand>
        <name>Mg(2+)</name>
        <dbReference type="ChEBI" id="CHEBI:18420"/>
    </ligand>
</feature>
<sequence>MRSDLVKKGSTRAAHRSLFYALGFSDEDLKKPLIAVVNSQTDIIAGHAHLDDQAKMVKYGILAAGGVPIEVPAIGLCDGIAMGHEGMKYPLASRELIADSIEAQINGHAFDGMVLIPNCDKIVPGMLMAALRLNIPAVFCSGGPMLPGRYEGKDISISTTFEAAGRFEAGKIDKAELSRIERCSCPGCGSCAGLFTANTMNCLTEVLGMGLPGNGTIPAAFQGDRARLAKKAGETIVRLVKEQLLPRDIMTMNAFKNAITVDMAIGGSSNTALHLPAIAHEAGLKLPLSLFDKISKKTPYLTKLSPGGFHHMIDLNEAGGISAVMNELSKLGLINKSCKTVTGKTIGALIKNAVITRPDVIRTVEDPYRKTGGIAVLTGNIAPMCSVVKESAVAEEMLVHSGPARVFNSEDEAIKAICAKKINKGDVVVIRYEGPKGGPGMREMLNPTSVLAGMGLDKDVALLTDGRFSGATRGACIGHISPEAREGGNIALIEEGDIIEINIPKRSLNVKVSDKELEKRRAKWKCPPPKVKTGYLARYAALVSSAAEGAIVRVPGEE</sequence>
<dbReference type="PROSITE" id="PS00887">
    <property type="entry name" value="ILVD_EDD_2"/>
    <property type="match status" value="1"/>
</dbReference>
<dbReference type="GO" id="GO:0051537">
    <property type="term" value="F:2 iron, 2 sulfur cluster binding"/>
    <property type="evidence" value="ECO:0007669"/>
    <property type="project" value="UniProtKB-UniRule"/>
</dbReference>
<name>A0A1G6K4R9_9FIRM</name>
<dbReference type="PROSITE" id="PS00886">
    <property type="entry name" value="ILVD_EDD_1"/>
    <property type="match status" value="1"/>
</dbReference>
<feature type="binding site" evidence="15">
    <location>
        <position position="120"/>
    </location>
    <ligand>
        <name>Mg(2+)</name>
        <dbReference type="ChEBI" id="CHEBI:18420"/>
    </ligand>
</feature>
<dbReference type="GO" id="GO:0009099">
    <property type="term" value="P:L-valine biosynthetic process"/>
    <property type="evidence" value="ECO:0007669"/>
    <property type="project" value="UniProtKB-UniRule"/>
</dbReference>
<comment type="cofactor">
    <cofactor evidence="1 15">
        <name>Mg(2+)</name>
        <dbReference type="ChEBI" id="CHEBI:18420"/>
    </cofactor>
</comment>
<comment type="catalytic activity">
    <reaction evidence="15">
        <text>(2R,3R)-2,3-dihydroxy-3-methylpentanoate = (S)-3-methyl-2-oxopentanoate + H2O</text>
        <dbReference type="Rhea" id="RHEA:27694"/>
        <dbReference type="ChEBI" id="CHEBI:15377"/>
        <dbReference type="ChEBI" id="CHEBI:35146"/>
        <dbReference type="ChEBI" id="CHEBI:49258"/>
        <dbReference type="EC" id="4.2.1.9"/>
    </reaction>
</comment>
<comment type="caution">
    <text evidence="15">Lacks conserved residue(s) required for the propagation of feature annotation.</text>
</comment>
<comment type="catalytic activity">
    <reaction evidence="11">
        <text>(2R)-2,3-dihydroxy-3-methylbutanoate = 3-methyl-2-oxobutanoate + H2O</text>
        <dbReference type="Rhea" id="RHEA:24809"/>
        <dbReference type="ChEBI" id="CHEBI:11851"/>
        <dbReference type="ChEBI" id="CHEBI:15377"/>
        <dbReference type="ChEBI" id="CHEBI:49072"/>
        <dbReference type="EC" id="4.2.1.9"/>
    </reaction>
    <physiologicalReaction direction="left-to-right" evidence="11">
        <dbReference type="Rhea" id="RHEA:24810"/>
    </physiologicalReaction>
</comment>
<evidence type="ECO:0000259" key="16">
    <source>
        <dbReference type="Pfam" id="PF00920"/>
    </source>
</evidence>
<dbReference type="InterPro" id="IPR056740">
    <property type="entry name" value="ILV_EDD_C"/>
</dbReference>
<dbReference type="Pfam" id="PF00920">
    <property type="entry name" value="ILVD_EDD_N"/>
    <property type="match status" value="1"/>
</dbReference>
<feature type="active site" description="Proton acceptor" evidence="15">
    <location>
        <position position="469"/>
    </location>
</feature>
<feature type="domain" description="Dihydroxy-acid/6-phosphogluconate dehydratase C-terminal" evidence="17">
    <location>
        <begin position="359"/>
        <end position="550"/>
    </location>
</feature>
<proteinExistence type="inferred from homology"/>
<keyword evidence="7 15" id="KW-0408">Iron</keyword>
<evidence type="ECO:0000256" key="13">
    <source>
        <dbReference type="ARBA" id="ARBA00029437"/>
    </source>
</evidence>
<feature type="domain" description="Dihydroxy-acid/6-phosphogluconate dehydratase N-terminal" evidence="16">
    <location>
        <begin position="31"/>
        <end position="347"/>
    </location>
</feature>
<dbReference type="OrthoDB" id="9807077at2"/>
<dbReference type="SUPFAM" id="SSF143975">
    <property type="entry name" value="IlvD/EDD N-terminal domain-like"/>
    <property type="match status" value="1"/>
</dbReference>
<dbReference type="SUPFAM" id="SSF52016">
    <property type="entry name" value="LeuD/IlvD-like"/>
    <property type="match status" value="1"/>
</dbReference>
<dbReference type="PANTHER" id="PTHR43661:SF3">
    <property type="entry name" value="D-XYLONATE DEHYDRATASE YAGF-RELATED"/>
    <property type="match status" value="1"/>
</dbReference>
<dbReference type="InterPro" id="IPR004404">
    <property type="entry name" value="DihydroxyA_deHydtase"/>
</dbReference>
<evidence type="ECO:0000256" key="3">
    <source>
        <dbReference type="ARBA" id="ARBA00022605"/>
    </source>
</evidence>
<dbReference type="HAMAP" id="MF_00012">
    <property type="entry name" value="IlvD"/>
    <property type="match status" value="1"/>
</dbReference>
<keyword evidence="9 15" id="KW-0456">Lyase</keyword>
<dbReference type="UniPathway" id="UPA00047">
    <property type="reaction ID" value="UER00057"/>
</dbReference>
<dbReference type="InterPro" id="IPR020558">
    <property type="entry name" value="DiOHA_6PGluconate_deHydtase_CS"/>
</dbReference>
<dbReference type="FunFam" id="3.50.30.80:FF:000001">
    <property type="entry name" value="Dihydroxy-acid dehydratase"/>
    <property type="match status" value="1"/>
</dbReference>
<keyword evidence="3 15" id="KW-0028">Amino-acid biosynthesis</keyword>
<keyword evidence="10 15" id="KW-0100">Branched-chain amino acid biosynthesis</keyword>
<keyword evidence="5 15" id="KW-0479">Metal-binding</keyword>
<dbReference type="Gene3D" id="3.50.30.80">
    <property type="entry name" value="IlvD/EDD C-terminal domain-like"/>
    <property type="match status" value="1"/>
</dbReference>
<evidence type="ECO:0000256" key="15">
    <source>
        <dbReference type="HAMAP-Rule" id="MF_00012"/>
    </source>
</evidence>
<comment type="subunit">
    <text evidence="15">Homodimer.</text>
</comment>
<feature type="binding site" description="via carbamate group" evidence="15">
    <location>
        <position position="121"/>
    </location>
    <ligand>
        <name>Mg(2+)</name>
        <dbReference type="ChEBI" id="CHEBI:18420"/>
    </ligand>
</feature>
<feature type="modified residue" description="N6-carboxylysine" evidence="15">
    <location>
        <position position="121"/>
    </location>
</feature>
<keyword evidence="4 15" id="KW-0001">2Fe-2S</keyword>
<evidence type="ECO:0000313" key="19">
    <source>
        <dbReference type="Proteomes" id="UP000198943"/>
    </source>
</evidence>
<evidence type="ECO:0000256" key="8">
    <source>
        <dbReference type="ARBA" id="ARBA00023014"/>
    </source>
</evidence>
<dbReference type="InterPro" id="IPR000581">
    <property type="entry name" value="ILV_EDD_N"/>
</dbReference>
<evidence type="ECO:0000256" key="1">
    <source>
        <dbReference type="ARBA" id="ARBA00001946"/>
    </source>
</evidence>
<organism evidence="18 19">
    <name type="scientific">Succiniclasticum ruminis</name>
    <dbReference type="NCBI Taxonomy" id="40841"/>
    <lineage>
        <taxon>Bacteria</taxon>
        <taxon>Bacillati</taxon>
        <taxon>Bacillota</taxon>
        <taxon>Negativicutes</taxon>
        <taxon>Acidaminococcales</taxon>
        <taxon>Acidaminococcaceae</taxon>
        <taxon>Succiniclasticum</taxon>
    </lineage>
</organism>
<evidence type="ECO:0000313" key="18">
    <source>
        <dbReference type="EMBL" id="SDC25947.1"/>
    </source>
</evidence>
<dbReference type="GO" id="GO:0009097">
    <property type="term" value="P:isoleucine biosynthetic process"/>
    <property type="evidence" value="ECO:0007669"/>
    <property type="project" value="UniProtKB-UniRule"/>
</dbReference>
<keyword evidence="8 15" id="KW-0411">Iron-sulfur</keyword>
<evidence type="ECO:0000256" key="5">
    <source>
        <dbReference type="ARBA" id="ARBA00022723"/>
    </source>
</evidence>
<evidence type="ECO:0000256" key="9">
    <source>
        <dbReference type="ARBA" id="ARBA00023239"/>
    </source>
</evidence>
<dbReference type="Pfam" id="PF24877">
    <property type="entry name" value="ILV_EDD_C"/>
    <property type="match status" value="1"/>
</dbReference>
<evidence type="ECO:0000256" key="6">
    <source>
        <dbReference type="ARBA" id="ARBA00022842"/>
    </source>
</evidence>
<dbReference type="RefSeq" id="WP_093729761.1">
    <property type="nucleotide sequence ID" value="NZ_FMYW01000004.1"/>
</dbReference>
<dbReference type="EC" id="4.2.1.9" evidence="14 15"/>
<feature type="binding site" evidence="15">
    <location>
        <position position="443"/>
    </location>
    <ligand>
        <name>Mg(2+)</name>
        <dbReference type="ChEBI" id="CHEBI:18420"/>
    </ligand>
</feature>
<accession>A0A1G6K4R9</accession>
<dbReference type="NCBIfam" id="NF002068">
    <property type="entry name" value="PRK00911.1"/>
    <property type="match status" value="1"/>
</dbReference>
<comment type="pathway">
    <text evidence="13 15">Amino-acid biosynthesis; L-isoleucine biosynthesis; L-isoleucine from 2-oxobutanoate: step 3/4.</text>
</comment>
<evidence type="ECO:0000256" key="14">
    <source>
        <dbReference type="ARBA" id="ARBA00029490"/>
    </source>
</evidence>
<dbReference type="EMBL" id="FMYW01000004">
    <property type="protein sequence ID" value="SDC25947.1"/>
    <property type="molecule type" value="Genomic_DNA"/>
</dbReference>
<dbReference type="GO" id="GO:0000287">
    <property type="term" value="F:magnesium ion binding"/>
    <property type="evidence" value="ECO:0007669"/>
    <property type="project" value="UniProtKB-UniRule"/>
</dbReference>
<gene>
    <name evidence="15" type="primary">ilvD</name>
    <name evidence="18" type="ORF">SAMN04487864_10461</name>
</gene>
<dbReference type="GO" id="GO:0005829">
    <property type="term" value="C:cytosol"/>
    <property type="evidence" value="ECO:0007669"/>
    <property type="project" value="TreeGrafter"/>
</dbReference>
<dbReference type="Proteomes" id="UP000198943">
    <property type="component" value="Unassembled WGS sequence"/>
</dbReference>
<evidence type="ECO:0000256" key="2">
    <source>
        <dbReference type="ARBA" id="ARBA00006486"/>
    </source>
</evidence>
<comment type="cofactor">
    <cofactor evidence="15">
        <name>[2Fe-2S] cluster</name>
        <dbReference type="ChEBI" id="CHEBI:190135"/>
    </cofactor>
    <text evidence="15">Binds 1 [2Fe-2S] cluster per subunit. This cluster acts as a Lewis acid cofactor.</text>
</comment>
<evidence type="ECO:0000256" key="7">
    <source>
        <dbReference type="ARBA" id="ARBA00023004"/>
    </source>
</evidence>
<dbReference type="InterPro" id="IPR037237">
    <property type="entry name" value="IlvD/EDD_N"/>
</dbReference>
<evidence type="ECO:0000256" key="4">
    <source>
        <dbReference type="ARBA" id="ARBA00022714"/>
    </source>
</evidence>
<dbReference type="InterPro" id="IPR042096">
    <property type="entry name" value="Dihydro-acid_dehy_C"/>
</dbReference>